<dbReference type="GO" id="GO:0051792">
    <property type="term" value="P:medium-chain fatty acid biosynthetic process"/>
    <property type="evidence" value="ECO:0007669"/>
    <property type="project" value="TreeGrafter"/>
</dbReference>
<dbReference type="Pfam" id="PF00561">
    <property type="entry name" value="Abhydrolase_1"/>
    <property type="match status" value="1"/>
</dbReference>
<evidence type="ECO:0000259" key="3">
    <source>
        <dbReference type="Pfam" id="PF00561"/>
    </source>
</evidence>
<dbReference type="GO" id="GO:0047372">
    <property type="term" value="F:monoacylglycerol lipase activity"/>
    <property type="evidence" value="ECO:0007669"/>
    <property type="project" value="TreeGrafter"/>
</dbReference>
<dbReference type="GO" id="GO:0051793">
    <property type="term" value="P:medium-chain fatty acid catabolic process"/>
    <property type="evidence" value="ECO:0007669"/>
    <property type="project" value="TreeGrafter"/>
</dbReference>
<gene>
    <name evidence="4" type="ORF">CANVERA_P2111</name>
</gene>
<comment type="similarity">
    <text evidence="1">Belongs to the AB hydrolase superfamily. AB hydrolase 4 family.</text>
</comment>
<feature type="active site" description="Charge relay system" evidence="2">
    <location>
        <position position="383"/>
    </location>
</feature>
<evidence type="ECO:0000313" key="4">
    <source>
        <dbReference type="EMBL" id="CAI5757597.1"/>
    </source>
</evidence>
<dbReference type="AlphaFoldDB" id="A0A9W4X9V4"/>
<evidence type="ECO:0000313" key="5">
    <source>
        <dbReference type="Proteomes" id="UP001152885"/>
    </source>
</evidence>
<dbReference type="InterPro" id="IPR012020">
    <property type="entry name" value="ABHD4"/>
</dbReference>
<dbReference type="PIRSF" id="PIRSF005211">
    <property type="entry name" value="Ab_hydro_YheT"/>
    <property type="match status" value="1"/>
</dbReference>
<dbReference type="EMBL" id="CANTUO010000002">
    <property type="protein sequence ID" value="CAI5757597.1"/>
    <property type="molecule type" value="Genomic_DNA"/>
</dbReference>
<accession>A0A9W4X9V4</accession>
<sequence length="411" mass="46929">MGILNWGFRSNIKLHQKEDSINLKSNDGDIKFTDFTKKLTLIDPTKKLWLNPLLFNGSLQTLYYTSMDSSKKFQVYYGRETFKYKDGGTCSLDWVIPKHENFKQLYQETLPQDSPRLHPRTRFLSKEELSQLYSKETETPIVVICHGLAGGSHESLIRNLAENIERNCDSWDRVVINNRGCCRTKLTSGTLFNAGSTNDIREVLQKFKKTWPNRPIYLCGFSFGGALVTNFLGEEGDSGLVKAACAVGCPFDFVDSAYHIQSSLTGKYLLSPALTQFLSKIVFNNKKEIMEHSDLINDEKLAKLKTIKNTYEFDQLITCKTTPYANAFEYYRELSPLRQILNIKTPFMMINSTDDPAVGVNLPIIDINTNPYLLLVETDLGGHLGYVKSNGDFWCVEVVEQFFQKFQELIK</sequence>
<keyword evidence="5" id="KW-1185">Reference proteome</keyword>
<dbReference type="Gene3D" id="3.40.50.1820">
    <property type="entry name" value="alpha/beta hydrolase"/>
    <property type="match status" value="1"/>
</dbReference>
<dbReference type="GO" id="GO:0008126">
    <property type="term" value="F:acetylesterase activity"/>
    <property type="evidence" value="ECO:0007669"/>
    <property type="project" value="TreeGrafter"/>
</dbReference>
<reference evidence="4" key="1">
    <citation type="submission" date="2022-12" db="EMBL/GenBank/DDBJ databases">
        <authorList>
            <person name="Brejova B."/>
        </authorList>
    </citation>
    <scope>NUCLEOTIDE SEQUENCE</scope>
</reference>
<dbReference type="Proteomes" id="UP001152885">
    <property type="component" value="Unassembled WGS sequence"/>
</dbReference>
<dbReference type="InterPro" id="IPR050960">
    <property type="entry name" value="AB_hydrolase_4_sf"/>
</dbReference>
<dbReference type="PANTHER" id="PTHR10794:SF44">
    <property type="entry name" value="MEDIUM-CHAIN FATTY ACID ETHYL ESTER SYNTHASE_ESTERASE 1-RELATED"/>
    <property type="match status" value="1"/>
</dbReference>
<dbReference type="PANTHER" id="PTHR10794">
    <property type="entry name" value="ABHYDROLASE DOMAIN-CONTAINING PROTEIN"/>
    <property type="match status" value="1"/>
</dbReference>
<dbReference type="SUPFAM" id="SSF53474">
    <property type="entry name" value="alpha/beta-Hydrolases"/>
    <property type="match status" value="1"/>
</dbReference>
<proteinExistence type="inferred from homology"/>
<evidence type="ECO:0000256" key="1">
    <source>
        <dbReference type="ARBA" id="ARBA00010884"/>
    </source>
</evidence>
<protein>
    <recommendedName>
        <fullName evidence="3">AB hydrolase-1 domain-containing protein</fullName>
    </recommendedName>
</protein>
<feature type="domain" description="AB hydrolase-1" evidence="3">
    <location>
        <begin position="140"/>
        <end position="385"/>
    </location>
</feature>
<feature type="active site" description="Charge relay system" evidence="2">
    <location>
        <position position="222"/>
    </location>
</feature>
<name>A0A9W4X9V4_9ASCO</name>
<evidence type="ECO:0000256" key="2">
    <source>
        <dbReference type="PIRSR" id="PIRSR005211-1"/>
    </source>
</evidence>
<dbReference type="InterPro" id="IPR000073">
    <property type="entry name" value="AB_hydrolase_1"/>
</dbReference>
<dbReference type="OrthoDB" id="5954035at2759"/>
<organism evidence="4 5">
    <name type="scientific">Candida verbasci</name>
    <dbReference type="NCBI Taxonomy" id="1227364"/>
    <lineage>
        <taxon>Eukaryota</taxon>
        <taxon>Fungi</taxon>
        <taxon>Dikarya</taxon>
        <taxon>Ascomycota</taxon>
        <taxon>Saccharomycotina</taxon>
        <taxon>Pichiomycetes</taxon>
        <taxon>Debaryomycetaceae</taxon>
        <taxon>Candida/Lodderomyces clade</taxon>
        <taxon>Candida</taxon>
    </lineage>
</organism>
<feature type="active site" description="Charge relay system" evidence="2">
    <location>
        <position position="355"/>
    </location>
</feature>
<comment type="caution">
    <text evidence="4">The sequence shown here is derived from an EMBL/GenBank/DDBJ whole genome shotgun (WGS) entry which is preliminary data.</text>
</comment>
<dbReference type="InterPro" id="IPR029058">
    <property type="entry name" value="AB_hydrolase_fold"/>
</dbReference>